<protein>
    <recommendedName>
        <fullName evidence="4">SET domain-containing protein</fullName>
    </recommendedName>
</protein>
<dbReference type="SUPFAM" id="SSF82199">
    <property type="entry name" value="SET domain"/>
    <property type="match status" value="1"/>
</dbReference>
<gene>
    <name evidence="2" type="ORF">ACHAXA_009537</name>
</gene>
<proteinExistence type="predicted"/>
<dbReference type="InterPro" id="IPR046341">
    <property type="entry name" value="SET_dom_sf"/>
</dbReference>
<comment type="caution">
    <text evidence="2">The sequence shown here is derived from an EMBL/GenBank/DDBJ whole genome shotgun (WGS) entry which is preliminary data.</text>
</comment>
<evidence type="ECO:0000256" key="1">
    <source>
        <dbReference type="SAM" id="MobiDB-lite"/>
    </source>
</evidence>
<dbReference type="CDD" id="cd08161">
    <property type="entry name" value="SET"/>
    <property type="match status" value="1"/>
</dbReference>
<evidence type="ECO:0008006" key="4">
    <source>
        <dbReference type="Google" id="ProtNLM"/>
    </source>
</evidence>
<feature type="region of interest" description="Disordered" evidence="1">
    <location>
        <begin position="1"/>
        <end position="40"/>
    </location>
</feature>
<feature type="compositionally biased region" description="Basic and acidic residues" evidence="1">
    <location>
        <begin position="1"/>
        <end position="12"/>
    </location>
</feature>
<dbReference type="EMBL" id="JALLPB020000113">
    <property type="protein sequence ID" value="KAL3817250.1"/>
    <property type="molecule type" value="Genomic_DNA"/>
</dbReference>
<keyword evidence="3" id="KW-1185">Reference proteome</keyword>
<name>A0ABD3RYF4_9STRA</name>
<evidence type="ECO:0000313" key="3">
    <source>
        <dbReference type="Proteomes" id="UP001530377"/>
    </source>
</evidence>
<organism evidence="2 3">
    <name type="scientific">Cyclostephanos tholiformis</name>
    <dbReference type="NCBI Taxonomy" id="382380"/>
    <lineage>
        <taxon>Eukaryota</taxon>
        <taxon>Sar</taxon>
        <taxon>Stramenopiles</taxon>
        <taxon>Ochrophyta</taxon>
        <taxon>Bacillariophyta</taxon>
        <taxon>Coscinodiscophyceae</taxon>
        <taxon>Thalassiosirophycidae</taxon>
        <taxon>Stephanodiscales</taxon>
        <taxon>Stephanodiscaceae</taxon>
        <taxon>Cyclostephanos</taxon>
    </lineage>
</organism>
<dbReference type="Proteomes" id="UP001530377">
    <property type="component" value="Unassembled WGS sequence"/>
</dbReference>
<accession>A0ABD3RYF4</accession>
<dbReference type="AlphaFoldDB" id="A0ABD3RYF4"/>
<feature type="compositionally biased region" description="Basic and acidic residues" evidence="1">
    <location>
        <begin position="27"/>
        <end position="40"/>
    </location>
</feature>
<sequence length="176" mass="20434">MPVREKDSDTQKRQKKASPKLKSANLRKGDGKGNKILPKPKDWEKFNYHETRAHFDCDEYAEDLVKPLPTLKDWEYLRSKYIEIVDNHAVFDDPVPPTDGYTFDENGSPPYYASHSERGRGLFASRNIKKEDIHNVNVKPASSVSTRFYASRDIQKGEELLYDYDVYETVWEDVGL</sequence>
<evidence type="ECO:0000313" key="2">
    <source>
        <dbReference type="EMBL" id="KAL3817250.1"/>
    </source>
</evidence>
<reference evidence="2 3" key="1">
    <citation type="submission" date="2024-10" db="EMBL/GenBank/DDBJ databases">
        <title>Updated reference genomes for cyclostephanoid diatoms.</title>
        <authorList>
            <person name="Roberts W.R."/>
            <person name="Alverson A.J."/>
        </authorList>
    </citation>
    <scope>NUCLEOTIDE SEQUENCE [LARGE SCALE GENOMIC DNA]</scope>
    <source>
        <strain evidence="2 3">AJA228-03</strain>
    </source>
</reference>